<dbReference type="GeneID" id="40723452"/>
<feature type="domain" description="DNA replication complex GINS protein PSF3 N-terminal" evidence="2">
    <location>
        <begin position="6"/>
        <end position="57"/>
    </location>
</feature>
<dbReference type="EMBL" id="SRRM01000002">
    <property type="protein sequence ID" value="TKY90559.1"/>
    <property type="molecule type" value="Genomic_DNA"/>
</dbReference>
<comment type="similarity">
    <text evidence="1">Belongs to the GINS3/PSF3 family.</text>
</comment>
<reference evidence="3 4" key="1">
    <citation type="submission" date="2019-05" db="EMBL/GenBank/DDBJ databases">
        <title>Sporisorium graminicola CBS 10092 draft sequencing and annotation.</title>
        <authorList>
            <person name="Solano-Gonzalez S."/>
            <person name="Caddick M.X."/>
            <person name="Darby A."/>
        </authorList>
    </citation>
    <scope>NUCLEOTIDE SEQUENCE [LARGE SCALE GENOMIC DNA]</scope>
    <source>
        <strain evidence="3 4">CBS 10092</strain>
    </source>
</reference>
<dbReference type="PANTHER" id="PTHR22768:SF0">
    <property type="entry name" value="DNA REPLICATION COMPLEX GINS PROTEIN PSF3"/>
    <property type="match status" value="1"/>
</dbReference>
<dbReference type="CDD" id="cd11713">
    <property type="entry name" value="GINS_A_psf3"/>
    <property type="match status" value="1"/>
</dbReference>
<dbReference type="GO" id="GO:1902975">
    <property type="term" value="P:mitotic DNA replication initiation"/>
    <property type="evidence" value="ECO:0007669"/>
    <property type="project" value="TreeGrafter"/>
</dbReference>
<evidence type="ECO:0000313" key="4">
    <source>
        <dbReference type="Proteomes" id="UP000306050"/>
    </source>
</evidence>
<dbReference type="GO" id="GO:0000811">
    <property type="term" value="C:GINS complex"/>
    <property type="evidence" value="ECO:0007669"/>
    <property type="project" value="UniProtKB-UniRule"/>
</dbReference>
<dbReference type="PANTHER" id="PTHR22768">
    <property type="entry name" value="DNA REPLICATION COMPLEX GINS PROTEIN PSF3"/>
    <property type="match status" value="1"/>
</dbReference>
<sequence length="216" mass="23682">MDHNYWNVDDFIADSQRLPCTFNIDVPNMGQIQSNEERDIKALSRVELPFWLAELMALNNIVSINKPKSFSTRVKAALDANPTSVQLRHQNIHWYALGARLAQLMDDDDTEMQVLSKAYIGRIAQIFQQSQHLSTASTSSSSAAGTAAEGDEHGFATAQAIAAMVSDGPTLGMSTGTAMSAEITDFLQGMEESERALLRNGQEGARLMKDFMAGDH</sequence>
<comment type="subunit">
    <text evidence="1">Component of the GINS complex.</text>
</comment>
<comment type="subcellular location">
    <subcellularLocation>
        <location evidence="1">Nucleus</location>
    </subcellularLocation>
</comment>
<comment type="function">
    <text evidence="1">The GINS complex plays an essential role in the initiation of DNA replication.</text>
</comment>
<evidence type="ECO:0000259" key="2">
    <source>
        <dbReference type="Pfam" id="PF22466"/>
    </source>
</evidence>
<comment type="caution">
    <text evidence="3">The sequence shown here is derived from an EMBL/GenBank/DDBJ whole genome shotgun (WGS) entry which is preliminary data.</text>
</comment>
<dbReference type="RefSeq" id="XP_029742544.1">
    <property type="nucleotide sequence ID" value="XM_029881158.1"/>
</dbReference>
<keyword evidence="1" id="KW-0539">Nucleus</keyword>
<dbReference type="SUPFAM" id="SSF158573">
    <property type="entry name" value="GINS helical bundle-like"/>
    <property type="match status" value="1"/>
</dbReference>
<dbReference type="Proteomes" id="UP000306050">
    <property type="component" value="Chromosome SGRAM_1"/>
</dbReference>
<dbReference type="CDD" id="cd21693">
    <property type="entry name" value="GINS_B_Psf3"/>
    <property type="match status" value="1"/>
</dbReference>
<dbReference type="AlphaFoldDB" id="A0A4V6EUF2"/>
<evidence type="ECO:0000256" key="1">
    <source>
        <dbReference type="RuleBase" id="RU367161"/>
    </source>
</evidence>
<protein>
    <recommendedName>
        <fullName evidence="1">DNA replication complex GINS protein PSF3</fullName>
    </recommendedName>
</protein>
<dbReference type="KEGG" id="sgra:EX895_000557"/>
<dbReference type="Pfam" id="PF22466">
    <property type="entry name" value="PSF3_N"/>
    <property type="match status" value="1"/>
</dbReference>
<name>A0A4V6EUF2_9BASI</name>
<keyword evidence="4" id="KW-1185">Reference proteome</keyword>
<dbReference type="InterPro" id="IPR055221">
    <property type="entry name" value="PSF3_N"/>
</dbReference>
<accession>A0A4V6EUF2</accession>
<proteinExistence type="inferred from homology"/>
<dbReference type="OrthoDB" id="10251744at2759"/>
<dbReference type="Gene3D" id="1.20.58.2050">
    <property type="match status" value="1"/>
</dbReference>
<dbReference type="InterPro" id="IPR036224">
    <property type="entry name" value="GINS_bundle-like_dom_sf"/>
</dbReference>
<gene>
    <name evidence="3" type="ORF">EX895_000557</name>
</gene>
<dbReference type="SUPFAM" id="SSF160059">
    <property type="entry name" value="PriA/YqbF domain"/>
    <property type="match status" value="1"/>
</dbReference>
<evidence type="ECO:0000313" key="3">
    <source>
        <dbReference type="EMBL" id="TKY90559.1"/>
    </source>
</evidence>
<keyword evidence="1" id="KW-0235">DNA replication</keyword>
<dbReference type="InterPro" id="IPR038437">
    <property type="entry name" value="GINS_Psf3_sf"/>
</dbReference>
<dbReference type="InterPro" id="IPR010492">
    <property type="entry name" value="GINS_Psf3"/>
</dbReference>
<organism evidence="3 4">
    <name type="scientific">Sporisorium graminicola</name>
    <dbReference type="NCBI Taxonomy" id="280036"/>
    <lineage>
        <taxon>Eukaryota</taxon>
        <taxon>Fungi</taxon>
        <taxon>Dikarya</taxon>
        <taxon>Basidiomycota</taxon>
        <taxon>Ustilaginomycotina</taxon>
        <taxon>Ustilaginomycetes</taxon>
        <taxon>Ustilaginales</taxon>
        <taxon>Ustilaginaceae</taxon>
        <taxon>Sporisorium</taxon>
    </lineage>
</organism>